<name>A0ABW5DCJ6_9HYPH</name>
<comment type="caution">
    <text evidence="1">The sequence shown here is derived from an EMBL/GenBank/DDBJ whole genome shotgun (WGS) entry which is preliminary data.</text>
</comment>
<dbReference type="InterPro" id="IPR009061">
    <property type="entry name" value="DNA-bd_dom_put_sf"/>
</dbReference>
<dbReference type="EMBL" id="JBHUIR010000002">
    <property type="protein sequence ID" value="MFD2258228.1"/>
    <property type="molecule type" value="Genomic_DNA"/>
</dbReference>
<accession>A0ABW5DCJ6</accession>
<gene>
    <name evidence="1" type="ORF">ACFSMZ_00400</name>
</gene>
<keyword evidence="2" id="KW-1185">Reference proteome</keyword>
<dbReference type="Proteomes" id="UP001597373">
    <property type="component" value="Unassembled WGS sequence"/>
</dbReference>
<evidence type="ECO:0000313" key="2">
    <source>
        <dbReference type="Proteomes" id="UP001597373"/>
    </source>
</evidence>
<dbReference type="RefSeq" id="WP_378187686.1">
    <property type="nucleotide sequence ID" value="NZ_BAABGS010000003.1"/>
</dbReference>
<dbReference type="InterPro" id="IPR036388">
    <property type="entry name" value="WH-like_DNA-bd_sf"/>
</dbReference>
<sequence>MFTAPASCRLLNEEQRRQACEELQNLPHPPWRPIPSREVCRILGVSLQSLANWRVRGTGPEPEPHIKGNGNRTYYRPDKILAWLSDHRRDPWEFSRDWLAERGVEMEPASQASIEWLIEQTDSLL</sequence>
<dbReference type="Gene3D" id="1.10.10.10">
    <property type="entry name" value="Winged helix-like DNA-binding domain superfamily/Winged helix DNA-binding domain"/>
    <property type="match status" value="1"/>
</dbReference>
<evidence type="ECO:0000313" key="1">
    <source>
        <dbReference type="EMBL" id="MFD2258228.1"/>
    </source>
</evidence>
<dbReference type="SUPFAM" id="SSF46955">
    <property type="entry name" value="Putative DNA-binding domain"/>
    <property type="match status" value="1"/>
</dbReference>
<proteinExistence type="predicted"/>
<protein>
    <submittedName>
        <fullName evidence="1">Helix-turn-helix transcriptional regulator</fullName>
    </submittedName>
</protein>
<organism evidence="1 2">
    <name type="scientific">Chelativorans composti</name>
    <dbReference type="NCBI Taxonomy" id="768533"/>
    <lineage>
        <taxon>Bacteria</taxon>
        <taxon>Pseudomonadati</taxon>
        <taxon>Pseudomonadota</taxon>
        <taxon>Alphaproteobacteria</taxon>
        <taxon>Hyphomicrobiales</taxon>
        <taxon>Phyllobacteriaceae</taxon>
        <taxon>Chelativorans</taxon>
    </lineage>
</organism>
<reference evidence="2" key="1">
    <citation type="journal article" date="2019" name="Int. J. Syst. Evol. Microbiol.">
        <title>The Global Catalogue of Microorganisms (GCM) 10K type strain sequencing project: providing services to taxonomists for standard genome sequencing and annotation.</title>
        <authorList>
            <consortium name="The Broad Institute Genomics Platform"/>
            <consortium name="The Broad Institute Genome Sequencing Center for Infectious Disease"/>
            <person name="Wu L."/>
            <person name="Ma J."/>
        </authorList>
    </citation>
    <scope>NUCLEOTIDE SEQUENCE [LARGE SCALE GENOMIC DNA]</scope>
    <source>
        <strain evidence="2">KCTC 23707</strain>
    </source>
</reference>